<feature type="transmembrane region" description="Helical" evidence="1">
    <location>
        <begin position="12"/>
        <end position="30"/>
    </location>
</feature>
<dbReference type="Proteomes" id="UP001479436">
    <property type="component" value="Unassembled WGS sequence"/>
</dbReference>
<evidence type="ECO:0000313" key="3">
    <source>
        <dbReference type="Proteomes" id="UP001479436"/>
    </source>
</evidence>
<proteinExistence type="predicted"/>
<feature type="transmembrane region" description="Helical" evidence="1">
    <location>
        <begin position="56"/>
        <end position="78"/>
    </location>
</feature>
<keyword evidence="1" id="KW-1133">Transmembrane helix</keyword>
<protein>
    <submittedName>
        <fullName evidence="2">Uncharacterized protein</fullName>
    </submittedName>
</protein>
<keyword evidence="1" id="KW-0812">Transmembrane</keyword>
<feature type="transmembrane region" description="Helical" evidence="1">
    <location>
        <begin position="143"/>
        <end position="165"/>
    </location>
</feature>
<name>A0ABR2WE84_9FUNG</name>
<accession>A0ABR2WE84</accession>
<organism evidence="2 3">
    <name type="scientific">Basidiobolus ranarum</name>
    <dbReference type="NCBI Taxonomy" id="34480"/>
    <lineage>
        <taxon>Eukaryota</taxon>
        <taxon>Fungi</taxon>
        <taxon>Fungi incertae sedis</taxon>
        <taxon>Zoopagomycota</taxon>
        <taxon>Entomophthoromycotina</taxon>
        <taxon>Basidiobolomycetes</taxon>
        <taxon>Basidiobolales</taxon>
        <taxon>Basidiobolaceae</taxon>
        <taxon>Basidiobolus</taxon>
    </lineage>
</organism>
<keyword evidence="3" id="KW-1185">Reference proteome</keyword>
<evidence type="ECO:0000256" key="1">
    <source>
        <dbReference type="SAM" id="Phobius"/>
    </source>
</evidence>
<dbReference type="EMBL" id="JASJQH010003031">
    <property type="protein sequence ID" value="KAK9759810.1"/>
    <property type="molecule type" value="Genomic_DNA"/>
</dbReference>
<evidence type="ECO:0000313" key="2">
    <source>
        <dbReference type="EMBL" id="KAK9759810.1"/>
    </source>
</evidence>
<feature type="transmembrane region" description="Helical" evidence="1">
    <location>
        <begin position="111"/>
        <end position="131"/>
    </location>
</feature>
<reference evidence="2 3" key="1">
    <citation type="submission" date="2023-04" db="EMBL/GenBank/DDBJ databases">
        <title>Genome of Basidiobolus ranarum AG-B5.</title>
        <authorList>
            <person name="Stajich J.E."/>
            <person name="Carter-House D."/>
            <person name="Gryganskyi A."/>
        </authorList>
    </citation>
    <scope>NUCLEOTIDE SEQUENCE [LARGE SCALE GENOMIC DNA]</scope>
    <source>
        <strain evidence="2 3">AG-B5</strain>
    </source>
</reference>
<keyword evidence="1" id="KW-0472">Membrane</keyword>
<sequence length="185" mass="21877">MAYILRGYPIPIVVIILQCILYGYISFVYYNKLPDPVPLRFEKQQAVSFQTKQKFFTIHLVTFYLITLVFTLTGILVATRLPARHLRVPGKENWLGVQEKEKLVKVLSSKYCLWITVFTAQFLLELNTLLYELSLRKNRELFWFLWVFLCIYIIEVIITTLIGYFKIRSIGSLQEVEDFQPSFFI</sequence>
<comment type="caution">
    <text evidence="2">The sequence shown here is derived from an EMBL/GenBank/DDBJ whole genome shotgun (WGS) entry which is preliminary data.</text>
</comment>
<gene>
    <name evidence="2" type="ORF">K7432_016802</name>
</gene>